<dbReference type="Gene3D" id="3.60.20.40">
    <property type="match status" value="1"/>
</dbReference>
<dbReference type="InterPro" id="IPR043138">
    <property type="entry name" value="GGT_lsub"/>
</dbReference>
<comment type="pathway">
    <text evidence="3">Sulfur metabolism; glutathione metabolism.</text>
</comment>
<keyword evidence="3" id="KW-0808">Transferase</keyword>
<keyword evidence="6" id="KW-1185">Reference proteome</keyword>
<dbReference type="Proteomes" id="UP001274896">
    <property type="component" value="Unassembled WGS sequence"/>
</dbReference>
<dbReference type="InterPro" id="IPR029055">
    <property type="entry name" value="Ntn_hydrolases_N"/>
</dbReference>
<dbReference type="GO" id="GO:0005886">
    <property type="term" value="C:plasma membrane"/>
    <property type="evidence" value="ECO:0007669"/>
    <property type="project" value="TreeGrafter"/>
</dbReference>
<dbReference type="GO" id="GO:0006751">
    <property type="term" value="P:glutathione catabolic process"/>
    <property type="evidence" value="ECO:0007669"/>
    <property type="project" value="UniProtKB-UniRule"/>
</dbReference>
<feature type="compositionally biased region" description="Low complexity" evidence="4">
    <location>
        <begin position="262"/>
        <end position="297"/>
    </location>
</feature>
<keyword evidence="3" id="KW-0012">Acyltransferase</keyword>
<feature type="region of interest" description="Disordered" evidence="4">
    <location>
        <begin position="255"/>
        <end position="297"/>
    </location>
</feature>
<protein>
    <recommendedName>
        <fullName evidence="3">Glutathione hydrolase</fullName>
        <ecNumber evidence="3">2.3.2.2</ecNumber>
        <ecNumber evidence="3">3.4.19.13</ecNumber>
    </recommendedName>
    <alternativeName>
        <fullName evidence="3">Gamma-glutamyltransferase</fullName>
    </alternativeName>
    <alternativeName>
        <fullName evidence="3">Gamma-glutamyltranspeptidase</fullName>
    </alternativeName>
</protein>
<feature type="binding site" evidence="2">
    <location>
        <begin position="568"/>
        <end position="570"/>
    </location>
    <ligand>
        <name>L-glutamate</name>
        <dbReference type="ChEBI" id="CHEBI:29985"/>
    </ligand>
</feature>
<feature type="region of interest" description="Disordered" evidence="4">
    <location>
        <begin position="48"/>
        <end position="73"/>
    </location>
</feature>
<comment type="similarity">
    <text evidence="1">Belongs to the gamma-glutamyltransferase family.</text>
</comment>
<proteinExistence type="inferred from homology"/>
<organism evidence="5 6">
    <name type="scientific">Hemibagrus guttatus</name>
    <dbReference type="NCBI Taxonomy" id="175788"/>
    <lineage>
        <taxon>Eukaryota</taxon>
        <taxon>Metazoa</taxon>
        <taxon>Chordata</taxon>
        <taxon>Craniata</taxon>
        <taxon>Vertebrata</taxon>
        <taxon>Euteleostomi</taxon>
        <taxon>Actinopterygii</taxon>
        <taxon>Neopterygii</taxon>
        <taxon>Teleostei</taxon>
        <taxon>Ostariophysi</taxon>
        <taxon>Siluriformes</taxon>
        <taxon>Bagridae</taxon>
        <taxon>Hemibagrus</taxon>
    </lineage>
</organism>
<comment type="subcellular location">
    <subcellularLocation>
        <location evidence="3">Membrane</location>
        <topology evidence="3">Single-pass type II membrane protein</topology>
    </subcellularLocation>
</comment>
<name>A0AAE0QD93_9TELE</name>
<comment type="catalytic activity">
    <reaction evidence="3">
        <text>glutathione + H2O = L-cysteinylglycine + L-glutamate</text>
        <dbReference type="Rhea" id="RHEA:28807"/>
        <dbReference type="ChEBI" id="CHEBI:15377"/>
        <dbReference type="ChEBI" id="CHEBI:29985"/>
        <dbReference type="ChEBI" id="CHEBI:57925"/>
        <dbReference type="ChEBI" id="CHEBI:61694"/>
        <dbReference type="EC" id="3.4.19.13"/>
    </reaction>
</comment>
<comment type="catalytic activity">
    <reaction evidence="3">
        <text>an S-substituted glutathione + H2O = an S-substituted L-cysteinylglycine + L-glutamate</text>
        <dbReference type="Rhea" id="RHEA:59468"/>
        <dbReference type="ChEBI" id="CHEBI:15377"/>
        <dbReference type="ChEBI" id="CHEBI:29985"/>
        <dbReference type="ChEBI" id="CHEBI:90779"/>
        <dbReference type="ChEBI" id="CHEBI:143103"/>
        <dbReference type="EC" id="3.4.19.13"/>
    </reaction>
</comment>
<dbReference type="InterPro" id="IPR000101">
    <property type="entry name" value="GGT_peptidase"/>
</dbReference>
<dbReference type="AlphaFoldDB" id="A0AAE0QD93"/>
<dbReference type="SUPFAM" id="SSF56235">
    <property type="entry name" value="N-terminal nucleophile aminohydrolases (Ntn hydrolases)"/>
    <property type="match status" value="2"/>
</dbReference>
<dbReference type="FunFam" id="3.60.20.40:FF:000002">
    <property type="entry name" value="gamma-glutamyltransferase 7"/>
    <property type="match status" value="1"/>
</dbReference>
<dbReference type="EC" id="2.3.2.2" evidence="3"/>
<feature type="region of interest" description="Disordered" evidence="4">
    <location>
        <begin position="1"/>
        <end position="20"/>
    </location>
</feature>
<dbReference type="GO" id="GO:0036374">
    <property type="term" value="F:glutathione hydrolase activity"/>
    <property type="evidence" value="ECO:0007669"/>
    <property type="project" value="UniProtKB-UniRule"/>
</dbReference>
<gene>
    <name evidence="5" type="ORF">QTP70_024524</name>
</gene>
<dbReference type="InterPro" id="IPR043137">
    <property type="entry name" value="GGT_ssub_C"/>
</dbReference>
<dbReference type="PRINTS" id="PR01210">
    <property type="entry name" value="GGTRANSPTASE"/>
</dbReference>
<dbReference type="EMBL" id="JAUCMX010000017">
    <property type="protein sequence ID" value="KAK3519320.1"/>
    <property type="molecule type" value="Genomic_DNA"/>
</dbReference>
<dbReference type="Pfam" id="PF01019">
    <property type="entry name" value="G_glu_transpept"/>
    <property type="match status" value="2"/>
</dbReference>
<dbReference type="PANTHER" id="PTHR11686">
    <property type="entry name" value="GAMMA GLUTAMYL TRANSPEPTIDASE"/>
    <property type="match status" value="1"/>
</dbReference>
<accession>A0AAE0QD93</accession>
<evidence type="ECO:0000256" key="3">
    <source>
        <dbReference type="RuleBase" id="RU368068"/>
    </source>
</evidence>
<evidence type="ECO:0000313" key="6">
    <source>
        <dbReference type="Proteomes" id="UP001274896"/>
    </source>
</evidence>
<dbReference type="Gene3D" id="1.10.246.130">
    <property type="match status" value="1"/>
</dbReference>
<dbReference type="GO" id="GO:0103068">
    <property type="term" value="F:leukotriene C4 gamma-glutamyl transferase activity"/>
    <property type="evidence" value="ECO:0007669"/>
    <property type="project" value="UniProtKB-EC"/>
</dbReference>
<sequence length="743" mass="80236">MSASSAEAVAGYPSGKMADKDAGLETALGSAYSPVDYMSITSFPRLPEDDVMAGESGLKSRRDEDNFLGEQDTDPDLFLKSARLQRLASSASDLASRDSSPLRETRQDPLAQDCACTRDGLTVLITACLTFATGVTVALIVQIYLGEPQIFNQGAVVTDVARCTSLGFDVLGQQGSSVDAAIAAALCLGIIHPHTSGIGGGGVMLVHDIRKNESRVIDFRETAPSGLREEMLQDLWQKLLTCTKKLLQTKTNDMIDSVPAGESSQSRVRVESESSQSRVRVESESSQSRVRVESESSQSRVRPGLMVAVPGMLSGLHQAHQLYGKKSWKEVITMAADVARSGFNVTHDLAEALSQIKPENVSEAFRELFFPDGHPPRSGLFMRRLDLAAILDRVAVKGISEFYDGNLTQEMAYTVQSSGGVLMEVDFSNYTTVLEQPILSRYQGYQIMVAPPPHAGAALLTALNILEGYNITSQTQRSSTLHWITETLKIALSLASALGDPVFDSSVSESVARMLSKSQAAQFREMINDSHSSPPGHYSPSYALEDSTGVSQVMVMGPDDFIVSVMSSMNQPFGSRIMTPSGILLNSQILDFSWPNKSQSSIPPNPHNSVQPGKRPLSFLMPTAVRPSLGVCGTYVALGSSSGDRALSGITQVLMNILSLHKNLSESLTVGRLHPQLQLNTLLVDAEFPSADVETLEQKGHDVQRVEVISLVEGTRRTNDIIIGVKDPRSVDASALTMFMSMP</sequence>
<comment type="caution">
    <text evidence="5">The sequence shown here is derived from an EMBL/GenBank/DDBJ whole genome shotgun (WGS) entry which is preliminary data.</text>
</comment>
<comment type="catalytic activity">
    <reaction evidence="3">
        <text>an N-terminal (5-L-glutamyl)-[peptide] + an alpha-amino acid = 5-L-glutamyl amino acid + an N-terminal L-alpha-aminoacyl-[peptide]</text>
        <dbReference type="Rhea" id="RHEA:23904"/>
        <dbReference type="Rhea" id="RHEA-COMP:9780"/>
        <dbReference type="Rhea" id="RHEA-COMP:9795"/>
        <dbReference type="ChEBI" id="CHEBI:77644"/>
        <dbReference type="ChEBI" id="CHEBI:78597"/>
        <dbReference type="ChEBI" id="CHEBI:78599"/>
        <dbReference type="ChEBI" id="CHEBI:78608"/>
        <dbReference type="EC" id="2.3.2.2"/>
    </reaction>
</comment>
<dbReference type="FunFam" id="1.10.246.130:FF:000001">
    <property type="entry name" value="Gamma-glutamyltransferase 5 isoform 1"/>
    <property type="match status" value="1"/>
</dbReference>
<evidence type="ECO:0000313" key="5">
    <source>
        <dbReference type="EMBL" id="KAK3519320.1"/>
    </source>
</evidence>
<reference evidence="5" key="1">
    <citation type="submission" date="2023-06" db="EMBL/GenBank/DDBJ databases">
        <title>Male Hemibagrus guttatus genome.</title>
        <authorList>
            <person name="Bian C."/>
        </authorList>
    </citation>
    <scope>NUCLEOTIDE SEQUENCE</scope>
    <source>
        <strain evidence="5">Male_cb2023</strain>
        <tissue evidence="5">Muscle</tissue>
    </source>
</reference>
<comment type="function">
    <text evidence="3">Cleaves the gamma-glutamyl peptide bond of glutathione and glutathione conjugates.</text>
</comment>
<evidence type="ECO:0000256" key="4">
    <source>
        <dbReference type="SAM" id="MobiDB-lite"/>
    </source>
</evidence>
<keyword evidence="3" id="KW-0378">Hydrolase</keyword>
<feature type="binding site" evidence="2">
    <location>
        <position position="591"/>
    </location>
    <ligand>
        <name>L-glutamate</name>
        <dbReference type="ChEBI" id="CHEBI:29985"/>
    </ligand>
</feature>
<feature type="binding site" evidence="2">
    <location>
        <position position="643"/>
    </location>
    <ligand>
        <name>L-glutamate</name>
        <dbReference type="ChEBI" id="CHEBI:29985"/>
    </ligand>
</feature>
<dbReference type="PANTHER" id="PTHR11686:SF54">
    <property type="entry name" value="GLUTATHIONE HYDROLASE 7"/>
    <property type="match status" value="1"/>
</dbReference>
<dbReference type="EC" id="3.4.19.13" evidence="3"/>
<evidence type="ECO:0000256" key="1">
    <source>
        <dbReference type="ARBA" id="ARBA00009381"/>
    </source>
</evidence>
<evidence type="ECO:0000256" key="2">
    <source>
        <dbReference type="PIRSR" id="PIRSR600101-2"/>
    </source>
</evidence>
<feature type="binding site" evidence="2">
    <location>
        <position position="220"/>
    </location>
    <ligand>
        <name>L-glutamate</name>
        <dbReference type="ChEBI" id="CHEBI:29985"/>
    </ligand>
</feature>